<dbReference type="EMBL" id="BMAW01117574">
    <property type="protein sequence ID" value="GFT75829.1"/>
    <property type="molecule type" value="Genomic_DNA"/>
</dbReference>
<sequence>MDILKKIDMDDSSAGVLISDNICNHPSFSFRGFFQNEGIELLFFLPLSFTILHKSWNAVLHMYCKAVHRTDINWSSVDNLCVQFIARLIRALFLEYYADSLCRHQKSCMGSSSQVFCRWFVACLLRVDLLESYKFTLDKDFYSHFVQDFCG</sequence>
<evidence type="ECO:0000313" key="2">
    <source>
        <dbReference type="Proteomes" id="UP000887013"/>
    </source>
</evidence>
<keyword evidence="2" id="KW-1185">Reference proteome</keyword>
<evidence type="ECO:0000313" key="1">
    <source>
        <dbReference type="EMBL" id="GFT75829.1"/>
    </source>
</evidence>
<accession>A0A8X6U385</accession>
<dbReference type="AlphaFoldDB" id="A0A8X6U385"/>
<proteinExistence type="predicted"/>
<dbReference type="Proteomes" id="UP000887013">
    <property type="component" value="Unassembled WGS sequence"/>
</dbReference>
<reference evidence="1" key="1">
    <citation type="submission" date="2020-08" db="EMBL/GenBank/DDBJ databases">
        <title>Multicomponent nature underlies the extraordinary mechanical properties of spider dragline silk.</title>
        <authorList>
            <person name="Kono N."/>
            <person name="Nakamura H."/>
            <person name="Mori M."/>
            <person name="Yoshida Y."/>
            <person name="Ohtoshi R."/>
            <person name="Malay A.D."/>
            <person name="Moran D.A.P."/>
            <person name="Tomita M."/>
            <person name="Numata K."/>
            <person name="Arakawa K."/>
        </authorList>
    </citation>
    <scope>NUCLEOTIDE SEQUENCE</scope>
</reference>
<organism evidence="1 2">
    <name type="scientific">Nephila pilipes</name>
    <name type="common">Giant wood spider</name>
    <name type="synonym">Nephila maculata</name>
    <dbReference type="NCBI Taxonomy" id="299642"/>
    <lineage>
        <taxon>Eukaryota</taxon>
        <taxon>Metazoa</taxon>
        <taxon>Ecdysozoa</taxon>
        <taxon>Arthropoda</taxon>
        <taxon>Chelicerata</taxon>
        <taxon>Arachnida</taxon>
        <taxon>Araneae</taxon>
        <taxon>Araneomorphae</taxon>
        <taxon>Entelegynae</taxon>
        <taxon>Araneoidea</taxon>
        <taxon>Nephilidae</taxon>
        <taxon>Nephila</taxon>
    </lineage>
</organism>
<name>A0A8X6U385_NEPPI</name>
<protein>
    <submittedName>
        <fullName evidence="1">Uncharacterized protein</fullName>
    </submittedName>
</protein>
<comment type="caution">
    <text evidence="1">The sequence shown here is derived from an EMBL/GenBank/DDBJ whole genome shotgun (WGS) entry which is preliminary data.</text>
</comment>
<gene>
    <name evidence="1" type="ORF">NPIL_18641</name>
</gene>